<dbReference type="EMBL" id="JAHTGR010000001">
    <property type="protein sequence ID" value="MBV6319336.1"/>
    <property type="molecule type" value="Genomic_DNA"/>
</dbReference>
<dbReference type="Proteomes" id="UP001162889">
    <property type="component" value="Unassembled WGS sequence"/>
</dbReference>
<feature type="domain" description="Solute-binding protein family 3/N-terminal" evidence="1">
    <location>
        <begin position="16"/>
        <end position="246"/>
    </location>
</feature>
<reference evidence="3" key="2">
    <citation type="submission" date="2022-03" db="EMBL/GenBank/DDBJ databases">
        <title>Genome Encyclopedia of Bacteria and Archaea VI: Functional Genomics of Type Strains.</title>
        <authorList>
            <person name="Whitman W."/>
        </authorList>
    </citation>
    <scope>NUCLEOTIDE SEQUENCE</scope>
    <source>
        <strain evidence="3">HSC-15S17</strain>
    </source>
</reference>
<evidence type="ECO:0000313" key="2">
    <source>
        <dbReference type="EMBL" id="MBV6319336.1"/>
    </source>
</evidence>
<dbReference type="Proteomes" id="UP001155901">
    <property type="component" value="Unassembled WGS sequence"/>
</dbReference>
<dbReference type="PANTHER" id="PTHR38834">
    <property type="entry name" value="PERIPLASMIC SUBSTRATE BINDING PROTEIN FAMILY 3"/>
    <property type="match status" value="1"/>
</dbReference>
<dbReference type="SMART" id="SM00062">
    <property type="entry name" value="PBPb"/>
    <property type="match status" value="1"/>
</dbReference>
<dbReference type="Pfam" id="PF00497">
    <property type="entry name" value="SBP_bac_3"/>
    <property type="match status" value="1"/>
</dbReference>
<sequence length="246" mass="26627">MLSLLSTAGGGVAATEIRTAAQQGTEPKFQSAGAAGGRVVGICVDIMRAVEKLDPGLKFTGDQSWQPLPRIYSGLDRGVQDASCGLSHSAERDKKYLFIGPALFSIRYYLVARSDDTALIGNWDDLRRLAPDNVVLANRGFAAVMVLESAGVDKIDAGAADPKLNLQKLLAHRGRFFFHRTPGLQAVLDRSGMAAKFKILPTVMAVSPLYFVVAKQLDPAVVERLRTALQTLEKSGELERIAKSWE</sequence>
<dbReference type="RefSeq" id="WP_217940014.1">
    <property type="nucleotide sequence ID" value="NZ_JAHTGR010000001.1"/>
</dbReference>
<reference evidence="2" key="1">
    <citation type="submission" date="2021-07" db="EMBL/GenBank/DDBJ databases">
        <title>Characterization of violacein-producing bacteria and related species.</title>
        <authorList>
            <person name="Wilson H.S."/>
            <person name="De Leon M.E."/>
        </authorList>
    </citation>
    <scope>NUCLEOTIDE SEQUENCE</scope>
    <source>
        <strain evidence="2">HSC-15S17</strain>
    </source>
</reference>
<name>A0AA41H540_9BURK</name>
<dbReference type="InterPro" id="IPR001638">
    <property type="entry name" value="Solute-binding_3/MltF_N"/>
</dbReference>
<evidence type="ECO:0000313" key="4">
    <source>
        <dbReference type="Proteomes" id="UP001155901"/>
    </source>
</evidence>
<gene>
    <name evidence="2" type="ORF">KVP70_00195</name>
    <name evidence="3" type="ORF">L1274_000540</name>
</gene>
<comment type="caution">
    <text evidence="2">The sequence shown here is derived from an EMBL/GenBank/DDBJ whole genome shotgun (WGS) entry which is preliminary data.</text>
</comment>
<accession>A0AA41H540</accession>
<dbReference type="PANTHER" id="PTHR38834:SF3">
    <property type="entry name" value="SOLUTE-BINDING PROTEIN FAMILY 3_N-TERMINAL DOMAIN-CONTAINING PROTEIN"/>
    <property type="match status" value="1"/>
</dbReference>
<evidence type="ECO:0000313" key="3">
    <source>
        <dbReference type="EMBL" id="MCP2006852.1"/>
    </source>
</evidence>
<proteinExistence type="predicted"/>
<protein>
    <submittedName>
        <fullName evidence="3">Glutamate/aspartate transport system substrate-binding protein</fullName>
    </submittedName>
    <submittedName>
        <fullName evidence="2">Transporter substrate-binding domain-containing protein</fullName>
    </submittedName>
</protein>
<keyword evidence="5" id="KW-1185">Reference proteome</keyword>
<organism evidence="2 4">
    <name type="scientific">Duganella violaceipulchra</name>
    <dbReference type="NCBI Taxonomy" id="2849652"/>
    <lineage>
        <taxon>Bacteria</taxon>
        <taxon>Pseudomonadati</taxon>
        <taxon>Pseudomonadota</taxon>
        <taxon>Betaproteobacteria</taxon>
        <taxon>Burkholderiales</taxon>
        <taxon>Oxalobacteraceae</taxon>
        <taxon>Telluria group</taxon>
        <taxon>Duganella</taxon>
    </lineage>
</organism>
<dbReference type="EMBL" id="JALJZU010000001">
    <property type="protein sequence ID" value="MCP2006852.1"/>
    <property type="molecule type" value="Genomic_DNA"/>
</dbReference>
<evidence type="ECO:0000313" key="5">
    <source>
        <dbReference type="Proteomes" id="UP001162889"/>
    </source>
</evidence>
<dbReference type="AlphaFoldDB" id="A0AA41H540"/>
<evidence type="ECO:0000259" key="1">
    <source>
        <dbReference type="SMART" id="SM00062"/>
    </source>
</evidence>